<organism evidence="2 3">
    <name type="scientific">Kribbella pratensis</name>
    <dbReference type="NCBI Taxonomy" id="2512112"/>
    <lineage>
        <taxon>Bacteria</taxon>
        <taxon>Bacillati</taxon>
        <taxon>Actinomycetota</taxon>
        <taxon>Actinomycetes</taxon>
        <taxon>Propionibacteriales</taxon>
        <taxon>Kribbellaceae</taxon>
        <taxon>Kribbella</taxon>
    </lineage>
</organism>
<gene>
    <name evidence="2" type="ORF">EV653_0795</name>
</gene>
<dbReference type="CDD" id="cd04182">
    <property type="entry name" value="GT_2_like_f"/>
    <property type="match status" value="1"/>
</dbReference>
<dbReference type="PANTHER" id="PTHR43777">
    <property type="entry name" value="MOLYBDENUM COFACTOR CYTIDYLYLTRANSFERASE"/>
    <property type="match status" value="1"/>
</dbReference>
<dbReference type="RefSeq" id="WP_238159547.1">
    <property type="nucleotide sequence ID" value="NZ_SODP01000001.1"/>
</dbReference>
<name>A0A4R8CH07_9ACTN</name>
<dbReference type="Proteomes" id="UP000295146">
    <property type="component" value="Unassembled WGS sequence"/>
</dbReference>
<dbReference type="EMBL" id="SODP01000001">
    <property type="protein sequence ID" value="TDW75660.1"/>
    <property type="molecule type" value="Genomic_DNA"/>
</dbReference>
<dbReference type="SUPFAM" id="SSF53448">
    <property type="entry name" value="Nucleotide-diphospho-sugar transferases"/>
    <property type="match status" value="1"/>
</dbReference>
<dbReference type="GO" id="GO:0016779">
    <property type="term" value="F:nucleotidyltransferase activity"/>
    <property type="evidence" value="ECO:0007669"/>
    <property type="project" value="UniProtKB-ARBA"/>
</dbReference>
<proteinExistence type="predicted"/>
<evidence type="ECO:0000259" key="1">
    <source>
        <dbReference type="Pfam" id="PF12804"/>
    </source>
</evidence>
<accession>A0A4R8CH07</accession>
<comment type="caution">
    <text evidence="2">The sequence shown here is derived from an EMBL/GenBank/DDBJ whole genome shotgun (WGS) entry which is preliminary data.</text>
</comment>
<sequence>MKSTDSPDLPVAGLVPPDVPVAGLVLAAGAGRRMGRPKALIRDGQGVPWVVRTAQVLAEAGCSPVVVVVGASADEVRAELTTEPVQVVEAPNWPEGMSASLRAGLGSLRNLPAATSSATSSAASAGPPAEAAGVAEAVVVVPVDLPGLTSAAVRRVLESASTDALVRATYDGSPGHPALIGRAHWDGVIASAHGDAGARDYLRAHRVELVACDDVGDGADADTPDDVPKGHG</sequence>
<keyword evidence="3" id="KW-1185">Reference proteome</keyword>
<dbReference type="PANTHER" id="PTHR43777:SF1">
    <property type="entry name" value="MOLYBDENUM COFACTOR CYTIDYLYLTRANSFERASE"/>
    <property type="match status" value="1"/>
</dbReference>
<dbReference type="Gene3D" id="3.90.550.10">
    <property type="entry name" value="Spore Coat Polysaccharide Biosynthesis Protein SpsA, Chain A"/>
    <property type="match status" value="1"/>
</dbReference>
<dbReference type="Pfam" id="PF12804">
    <property type="entry name" value="NTP_transf_3"/>
    <property type="match status" value="1"/>
</dbReference>
<evidence type="ECO:0000313" key="2">
    <source>
        <dbReference type="EMBL" id="TDW75660.1"/>
    </source>
</evidence>
<dbReference type="InterPro" id="IPR025877">
    <property type="entry name" value="MobA-like_NTP_Trfase"/>
</dbReference>
<evidence type="ECO:0000313" key="3">
    <source>
        <dbReference type="Proteomes" id="UP000295146"/>
    </source>
</evidence>
<dbReference type="InterPro" id="IPR029044">
    <property type="entry name" value="Nucleotide-diphossugar_trans"/>
</dbReference>
<reference evidence="2 3" key="1">
    <citation type="submission" date="2019-03" db="EMBL/GenBank/DDBJ databases">
        <title>Genomic Encyclopedia of Type Strains, Phase III (KMG-III): the genomes of soil and plant-associated and newly described type strains.</title>
        <authorList>
            <person name="Whitman W."/>
        </authorList>
    </citation>
    <scope>NUCLEOTIDE SEQUENCE [LARGE SCALE GENOMIC DNA]</scope>
    <source>
        <strain evidence="2 3">VKM Ac-2573</strain>
    </source>
</reference>
<dbReference type="AlphaFoldDB" id="A0A4R8CH07"/>
<protein>
    <submittedName>
        <fullName evidence="2">Nicotine blue oxidoreductase</fullName>
    </submittedName>
</protein>
<feature type="domain" description="MobA-like NTP transferase" evidence="1">
    <location>
        <begin position="23"/>
        <end position="205"/>
    </location>
</feature>